<sequence length="66" mass="7293">MISLSSPRASPPWGGAPYFRASSRKPNRSTASSALIPIRAKTLCWRSALWIRMLPPPISLPLRTMS</sequence>
<dbReference type="EMBL" id="LACI01001692">
    <property type="protein sequence ID" value="KJU83896.1"/>
    <property type="molecule type" value="Genomic_DNA"/>
</dbReference>
<name>A0A0F3GPT3_9BACT</name>
<dbReference type="Proteomes" id="UP000033423">
    <property type="component" value="Unassembled WGS sequence"/>
</dbReference>
<evidence type="ECO:0000313" key="3">
    <source>
        <dbReference type="Proteomes" id="UP000033423"/>
    </source>
</evidence>
<feature type="region of interest" description="Disordered" evidence="1">
    <location>
        <begin position="1"/>
        <end position="32"/>
    </location>
</feature>
<keyword evidence="3" id="KW-1185">Reference proteome</keyword>
<comment type="caution">
    <text evidence="2">The sequence shown here is derived from an EMBL/GenBank/DDBJ whole genome shotgun (WGS) entry which is preliminary data.</text>
</comment>
<reference evidence="2 3" key="1">
    <citation type="submission" date="2015-02" db="EMBL/GenBank/DDBJ databases">
        <title>Single-cell genomics of uncultivated deep-branching MTB reveals a conserved set of magnetosome genes.</title>
        <authorList>
            <person name="Kolinko S."/>
            <person name="Richter M."/>
            <person name="Glockner F.O."/>
            <person name="Brachmann A."/>
            <person name="Schuler D."/>
        </authorList>
    </citation>
    <scope>NUCLEOTIDE SEQUENCE [LARGE SCALE GENOMIC DNA]</scope>
    <source>
        <strain evidence="2">TM-1</strain>
    </source>
</reference>
<protein>
    <submittedName>
        <fullName evidence="2">Uncharacterized protein</fullName>
    </submittedName>
</protein>
<organism evidence="2 3">
    <name type="scientific">Candidatus Magnetobacterium bavaricum</name>
    <dbReference type="NCBI Taxonomy" id="29290"/>
    <lineage>
        <taxon>Bacteria</taxon>
        <taxon>Pseudomonadati</taxon>
        <taxon>Nitrospirota</taxon>
        <taxon>Thermodesulfovibrionia</taxon>
        <taxon>Thermodesulfovibrionales</taxon>
        <taxon>Candidatus Magnetobacteriaceae</taxon>
        <taxon>Candidatus Magnetobacterium</taxon>
    </lineage>
</organism>
<proteinExistence type="predicted"/>
<evidence type="ECO:0000256" key="1">
    <source>
        <dbReference type="SAM" id="MobiDB-lite"/>
    </source>
</evidence>
<evidence type="ECO:0000313" key="2">
    <source>
        <dbReference type="EMBL" id="KJU83896.1"/>
    </source>
</evidence>
<dbReference type="AlphaFoldDB" id="A0A0F3GPT3"/>
<gene>
    <name evidence="2" type="ORF">MBAV_003910</name>
</gene>
<accession>A0A0F3GPT3</accession>